<comment type="similarity">
    <text evidence="2">Belongs to the cytochrome P450 family.</text>
</comment>
<dbReference type="KEGG" id="parq:DSM112329_02003"/>
<evidence type="ECO:0000256" key="7">
    <source>
        <dbReference type="ARBA" id="ARBA00023033"/>
    </source>
</evidence>
<dbReference type="AlphaFoldDB" id="A0AAU7AU86"/>
<dbReference type="GO" id="GO:0016705">
    <property type="term" value="F:oxidoreductase activity, acting on paired donors, with incorporation or reduction of molecular oxygen"/>
    <property type="evidence" value="ECO:0007669"/>
    <property type="project" value="InterPro"/>
</dbReference>
<dbReference type="InterPro" id="IPR002403">
    <property type="entry name" value="Cyt_P450_E_grp-IV"/>
</dbReference>
<evidence type="ECO:0000256" key="2">
    <source>
        <dbReference type="ARBA" id="ARBA00010617"/>
    </source>
</evidence>
<keyword evidence="3 8" id="KW-0349">Heme</keyword>
<sequence length="470" mass="52364">MSAPLTLKARGVAASIVARVPSGGPRPLAPAPAGSGLRPVMGTPGLPVVGSTLGFLQNSLAYMRRFHADFGTVFWTNAFGTRLVLVVGPDGIETVLANRDRAFANKEGWEHFIGAFFERGVMLMDFEEHRHHRRIMQQAFKRERLVTYLDKMNPAIERGLAAWQPGADFELYPAMKQLTLDIATEVFVGADLGAQADRLNEAFIDVVVGGQAIVRADMPGGRWHRGLESRRLLEDYFRTQIPAKRAGDGEDLFSVLCHAESEDGERFSDDDVVNHMIFTLMAAHDTSTITLAMMAYYLAANPVWQERLREECRALGKTTIGYDDVDALPLMDLVFKETLRMNAPVGMVAREAIKDTAIDGCFIPKGTRIMLGIYPMQRMEPWWNDPDTFDPERFTEDRREDASHKFAWTPFGGNVHKCIGMHFGSMEVKAILHQLLLGYSWTVDPGYEPLIDYGTGPFPGDGLPITLRAL</sequence>
<dbReference type="RefSeq" id="WP_354701677.1">
    <property type="nucleotide sequence ID" value="NZ_CP114014.1"/>
</dbReference>
<dbReference type="InterPro" id="IPR036396">
    <property type="entry name" value="Cyt_P450_sf"/>
</dbReference>
<dbReference type="InterPro" id="IPR001128">
    <property type="entry name" value="Cyt_P450"/>
</dbReference>
<feature type="binding site" description="axial binding residue" evidence="8">
    <location>
        <position position="418"/>
    </location>
    <ligand>
        <name>heme</name>
        <dbReference type="ChEBI" id="CHEBI:30413"/>
    </ligand>
    <ligandPart>
        <name>Fe</name>
        <dbReference type="ChEBI" id="CHEBI:18248"/>
    </ligandPart>
</feature>
<dbReference type="PANTHER" id="PTHR24286">
    <property type="entry name" value="CYTOCHROME P450 26"/>
    <property type="match status" value="1"/>
</dbReference>
<keyword evidence="5 9" id="KW-0560">Oxidoreductase</keyword>
<evidence type="ECO:0000256" key="3">
    <source>
        <dbReference type="ARBA" id="ARBA00022617"/>
    </source>
</evidence>
<reference evidence="9" key="1">
    <citation type="submission" date="2022-12" db="EMBL/GenBank/DDBJ databases">
        <title>Paraconexibacter alkalitolerans sp. nov. and Baekduia alba sp. nov., isolated from soil and emended description of the genera Paraconexibacter (Chun et al., 2020) and Baekduia (An et al., 2020).</title>
        <authorList>
            <person name="Vieira S."/>
            <person name="Huber K.J."/>
            <person name="Geppert A."/>
            <person name="Wolf J."/>
            <person name="Neumann-Schaal M."/>
            <person name="Muesken M."/>
            <person name="Overmann J."/>
        </authorList>
    </citation>
    <scope>NUCLEOTIDE SEQUENCE</scope>
    <source>
        <strain evidence="9">AEG42_29</strain>
    </source>
</reference>
<evidence type="ECO:0000256" key="5">
    <source>
        <dbReference type="ARBA" id="ARBA00023002"/>
    </source>
</evidence>
<dbReference type="PRINTS" id="PR00465">
    <property type="entry name" value="EP450IV"/>
</dbReference>
<dbReference type="GO" id="GO:0004497">
    <property type="term" value="F:monooxygenase activity"/>
    <property type="evidence" value="ECO:0007669"/>
    <property type="project" value="UniProtKB-KW"/>
</dbReference>
<keyword evidence="7" id="KW-0503">Monooxygenase</keyword>
<dbReference type="Gene3D" id="1.10.630.10">
    <property type="entry name" value="Cytochrome P450"/>
    <property type="match status" value="1"/>
</dbReference>
<evidence type="ECO:0000256" key="4">
    <source>
        <dbReference type="ARBA" id="ARBA00022723"/>
    </source>
</evidence>
<evidence type="ECO:0000256" key="8">
    <source>
        <dbReference type="PIRSR" id="PIRSR602403-1"/>
    </source>
</evidence>
<evidence type="ECO:0000256" key="6">
    <source>
        <dbReference type="ARBA" id="ARBA00023004"/>
    </source>
</evidence>
<evidence type="ECO:0000313" key="9">
    <source>
        <dbReference type="EMBL" id="XAY05159.1"/>
    </source>
</evidence>
<proteinExistence type="inferred from homology"/>
<dbReference type="GO" id="GO:0016125">
    <property type="term" value="P:sterol metabolic process"/>
    <property type="evidence" value="ECO:0007669"/>
    <property type="project" value="TreeGrafter"/>
</dbReference>
<dbReference type="EMBL" id="CP114014">
    <property type="protein sequence ID" value="XAY05159.1"/>
    <property type="molecule type" value="Genomic_DNA"/>
</dbReference>
<dbReference type="PANTHER" id="PTHR24286:SF24">
    <property type="entry name" value="LANOSTEROL 14-ALPHA DEMETHYLASE"/>
    <property type="match status" value="1"/>
</dbReference>
<organism evidence="9">
    <name type="scientific">Paraconexibacter sp. AEG42_29</name>
    <dbReference type="NCBI Taxonomy" id="2997339"/>
    <lineage>
        <taxon>Bacteria</taxon>
        <taxon>Bacillati</taxon>
        <taxon>Actinomycetota</taxon>
        <taxon>Thermoleophilia</taxon>
        <taxon>Solirubrobacterales</taxon>
        <taxon>Paraconexibacteraceae</taxon>
        <taxon>Paraconexibacter</taxon>
    </lineage>
</organism>
<keyword evidence="4 8" id="KW-0479">Metal-binding</keyword>
<dbReference type="GO" id="GO:0005506">
    <property type="term" value="F:iron ion binding"/>
    <property type="evidence" value="ECO:0007669"/>
    <property type="project" value="InterPro"/>
</dbReference>
<accession>A0AAU7AU86</accession>
<name>A0AAU7AU86_9ACTN</name>
<dbReference type="Pfam" id="PF00067">
    <property type="entry name" value="p450"/>
    <property type="match status" value="2"/>
</dbReference>
<dbReference type="GO" id="GO:0020037">
    <property type="term" value="F:heme binding"/>
    <property type="evidence" value="ECO:0007669"/>
    <property type="project" value="InterPro"/>
</dbReference>
<comment type="cofactor">
    <cofactor evidence="1 8">
        <name>heme</name>
        <dbReference type="ChEBI" id="CHEBI:30413"/>
    </cofactor>
</comment>
<dbReference type="SUPFAM" id="SSF48264">
    <property type="entry name" value="Cytochrome P450"/>
    <property type="match status" value="1"/>
</dbReference>
<protein>
    <submittedName>
        <fullName evidence="9">Cytochrome P450 136</fullName>
        <ecNumber evidence="9">1.14.-.-</ecNumber>
    </submittedName>
</protein>
<evidence type="ECO:0000256" key="1">
    <source>
        <dbReference type="ARBA" id="ARBA00001971"/>
    </source>
</evidence>
<gene>
    <name evidence="9" type="ORF">DSM112329_02003</name>
</gene>
<dbReference type="EC" id="1.14.-.-" evidence="9"/>
<dbReference type="CDD" id="cd11045">
    <property type="entry name" value="CYP136-like"/>
    <property type="match status" value="1"/>
</dbReference>
<keyword evidence="6 8" id="KW-0408">Iron</keyword>